<feature type="transmembrane region" description="Helical" evidence="7">
    <location>
        <begin position="381"/>
        <end position="400"/>
    </location>
</feature>
<keyword evidence="10" id="KW-1185">Reference proteome</keyword>
<dbReference type="InterPro" id="IPR039765">
    <property type="entry name" value="Yip5/YIPF1/YIPF2"/>
</dbReference>
<evidence type="ECO:0000256" key="6">
    <source>
        <dbReference type="SAM" id="MobiDB-lite"/>
    </source>
</evidence>
<sequence length="444" mass="49778">MDHHNIIHLEFLEQLLIQLHKVPYLDIVAKMTNVDGCNSDFVQGQPYLESMSRQLKDVNLYVDDRKQHKSDGLIKLFGLNKLELLLLEAPGCFSNKDEKKIKLGYHKCVYGSLTILECITDDYAYASLNIFTLVKVFFLQAVGFAVMPSSEIELNESSAQDLLSFILEQMSGKYNVIVDMDDAAYTQPATIESDGLEFQDFSTSSTGLNKPQAPPPPPLLPETATSSNSNSGVGKPIWSVDYYARFFDVDTTQVVERCLKSMYPVGDFAADTLQNQPDLYGPFWIATSVVFAVFVCSSLAGSLAAYIAGKSHIYDFTLLSFAVIVIYMYAFLCPALVWASTKYFGCQPSLLEIINYYGYGLTIWIPVSLLCIIPFDYARWAFVGIAFIITLVFLVKNLYIVIARTDAKTSRIILLAILFAHIVFTLVLKIAFYSYDYTTTVDQP</sequence>
<organism evidence="9 10">
    <name type="scientific">Rhizopus microsporus ATCC 52813</name>
    <dbReference type="NCBI Taxonomy" id="1340429"/>
    <lineage>
        <taxon>Eukaryota</taxon>
        <taxon>Fungi</taxon>
        <taxon>Fungi incertae sedis</taxon>
        <taxon>Mucoromycota</taxon>
        <taxon>Mucoromycotina</taxon>
        <taxon>Mucoromycetes</taxon>
        <taxon>Mucorales</taxon>
        <taxon>Mucorineae</taxon>
        <taxon>Rhizopodaceae</taxon>
        <taxon>Rhizopus</taxon>
    </lineage>
</organism>
<keyword evidence="3 7" id="KW-0812">Transmembrane</keyword>
<evidence type="ECO:0000256" key="2">
    <source>
        <dbReference type="ARBA" id="ARBA00010596"/>
    </source>
</evidence>
<accession>A0A2G4T952</accession>
<comment type="similarity">
    <text evidence="2">Belongs to the YIP1 family.</text>
</comment>
<evidence type="ECO:0000256" key="5">
    <source>
        <dbReference type="ARBA" id="ARBA00023136"/>
    </source>
</evidence>
<dbReference type="PANTHER" id="PTHR12822">
    <property type="entry name" value="PROTEIN YIPF"/>
    <property type="match status" value="1"/>
</dbReference>
<evidence type="ECO:0000313" key="10">
    <source>
        <dbReference type="Proteomes" id="UP000242254"/>
    </source>
</evidence>
<evidence type="ECO:0000259" key="8">
    <source>
        <dbReference type="Pfam" id="PF04893"/>
    </source>
</evidence>
<dbReference type="PANTHER" id="PTHR12822:SF2">
    <property type="entry name" value="PROTEIN YIPF"/>
    <property type="match status" value="1"/>
</dbReference>
<keyword evidence="5 7" id="KW-0472">Membrane</keyword>
<dbReference type="Pfam" id="PF04893">
    <property type="entry name" value="Yip1"/>
    <property type="match status" value="1"/>
</dbReference>
<feature type="transmembrane region" description="Helical" evidence="7">
    <location>
        <begin position="319"/>
        <end position="341"/>
    </location>
</feature>
<proteinExistence type="inferred from homology"/>
<dbReference type="GeneID" id="35438843"/>
<keyword evidence="4 7" id="KW-1133">Transmembrane helix</keyword>
<reference evidence="9 10" key="1">
    <citation type="journal article" date="2016" name="Proc. Natl. Acad. Sci. U.S.A.">
        <title>Lipid metabolic changes in an early divergent fungus govern the establishment of a mutualistic symbiosis with endobacteria.</title>
        <authorList>
            <person name="Lastovetsky O.A."/>
            <person name="Gaspar M.L."/>
            <person name="Mondo S.J."/>
            <person name="LaButti K.M."/>
            <person name="Sandor L."/>
            <person name="Grigoriev I.V."/>
            <person name="Henry S.A."/>
            <person name="Pawlowska T.E."/>
        </authorList>
    </citation>
    <scope>NUCLEOTIDE SEQUENCE [LARGE SCALE GENOMIC DNA]</scope>
    <source>
        <strain evidence="9 10">ATCC 52813</strain>
    </source>
</reference>
<evidence type="ECO:0000256" key="3">
    <source>
        <dbReference type="ARBA" id="ARBA00022692"/>
    </source>
</evidence>
<dbReference type="GO" id="GO:0031267">
    <property type="term" value="F:small GTPase binding"/>
    <property type="evidence" value="ECO:0007669"/>
    <property type="project" value="InterPro"/>
</dbReference>
<feature type="domain" description="Yip1" evidence="8">
    <location>
        <begin position="266"/>
        <end position="427"/>
    </location>
</feature>
<dbReference type="EMBL" id="KZ303842">
    <property type="protein sequence ID" value="PHZ17537.1"/>
    <property type="molecule type" value="Genomic_DNA"/>
</dbReference>
<dbReference type="GO" id="GO:0016192">
    <property type="term" value="P:vesicle-mediated transport"/>
    <property type="evidence" value="ECO:0007669"/>
    <property type="project" value="InterPro"/>
</dbReference>
<gene>
    <name evidence="9" type="ORF">RHIMIDRAFT_232963</name>
</gene>
<evidence type="ECO:0000256" key="4">
    <source>
        <dbReference type="ARBA" id="ARBA00022989"/>
    </source>
</evidence>
<dbReference type="InterPro" id="IPR006977">
    <property type="entry name" value="Yip1_dom"/>
</dbReference>
<feature type="transmembrane region" description="Helical" evidence="7">
    <location>
        <begin position="283"/>
        <end position="307"/>
    </location>
</feature>
<evidence type="ECO:0000256" key="7">
    <source>
        <dbReference type="SAM" id="Phobius"/>
    </source>
</evidence>
<evidence type="ECO:0000313" key="9">
    <source>
        <dbReference type="EMBL" id="PHZ17537.1"/>
    </source>
</evidence>
<name>A0A2G4T952_RHIZD</name>
<dbReference type="GO" id="GO:0016020">
    <property type="term" value="C:membrane"/>
    <property type="evidence" value="ECO:0007669"/>
    <property type="project" value="UniProtKB-SubCell"/>
</dbReference>
<feature type="transmembrane region" description="Helical" evidence="7">
    <location>
        <begin position="412"/>
        <end position="435"/>
    </location>
</feature>
<dbReference type="GO" id="GO:0005794">
    <property type="term" value="C:Golgi apparatus"/>
    <property type="evidence" value="ECO:0007669"/>
    <property type="project" value="InterPro"/>
</dbReference>
<feature type="transmembrane region" description="Helical" evidence="7">
    <location>
        <begin position="353"/>
        <end position="375"/>
    </location>
</feature>
<evidence type="ECO:0000256" key="1">
    <source>
        <dbReference type="ARBA" id="ARBA00004141"/>
    </source>
</evidence>
<dbReference type="Proteomes" id="UP000242254">
    <property type="component" value="Unassembled WGS sequence"/>
</dbReference>
<protein>
    <submittedName>
        <fullName evidence="9">Yip1-domain-containing protein</fullName>
    </submittedName>
</protein>
<comment type="subcellular location">
    <subcellularLocation>
        <location evidence="1">Membrane</location>
        <topology evidence="1">Multi-pass membrane protein</topology>
    </subcellularLocation>
</comment>
<feature type="region of interest" description="Disordered" evidence="6">
    <location>
        <begin position="202"/>
        <end position="231"/>
    </location>
</feature>
<dbReference type="RefSeq" id="XP_023471245.1">
    <property type="nucleotide sequence ID" value="XM_023607853.1"/>
</dbReference>
<dbReference type="AlphaFoldDB" id="A0A2G4T952"/>
<dbReference type="STRING" id="1340429.A0A2G4T952"/>